<protein>
    <recommendedName>
        <fullName evidence="3">Glycosyl transferase family 51 domain-containing protein</fullName>
    </recommendedName>
</protein>
<accession>A0A3N2RI14</accession>
<evidence type="ECO:0000313" key="4">
    <source>
        <dbReference type="EMBL" id="ROU07117.1"/>
    </source>
</evidence>
<name>A0A3N2RI14_LYSEN</name>
<dbReference type="SUPFAM" id="SSF53955">
    <property type="entry name" value="Lysozyme-like"/>
    <property type="match status" value="1"/>
</dbReference>
<sequence>MGRGRRGRPARGAVPVAAGRVLVRRVDVAGAVAAAAARVSGAGARGIVAQSGRRRAADRGTPAQRLQLRRIGIGNNRQVCRAARRIAARTRRSAPDRVDRRRGPVGDRQSPLRADRRAGAFAGRLQCRSVAANELRPCIRIDRAVHPLQPRMAGRAHGRSGAGFRRLRSRQRHPGASRAGLLRAAGRTAHARGADGAGPARPGPSQPRSALPRAGVPRSLRRGPAGHRRSRTARVVGADAGAPQAHRLPARRMSQDTTATRDRAPRRRRWPILAGALLLAFAALAFALPYGLYWHALKDLRGPSPQAQQRYPDALRQLYWNLHGGQGPIRVRRLSPPGYARELFADPGDGRAASVPADQQLLYLVAGLQQTRLPPRTGMLRWHLGQAALAIRLSREYDAGRLIDYALEHGRFADQGPVGIDAAARLYFDLPVESLSAQEQLALLMLAHGPAYFDPACHPNRFARRYARALEKTGLASAQAIPARMRAGTCARRGGDGAS</sequence>
<reference evidence="4 5" key="1">
    <citation type="submission" date="2018-10" db="EMBL/GenBank/DDBJ databases">
        <title>The genome of Lysobacter enzymogenes OH11.</title>
        <authorList>
            <person name="Liu F."/>
            <person name="Zhao Y."/>
            <person name="Qian G."/>
            <person name="Chen Y."/>
            <person name="Xu H."/>
        </authorList>
    </citation>
    <scope>NUCLEOTIDE SEQUENCE [LARGE SCALE GENOMIC DNA]</scope>
    <source>
        <strain evidence="4 5">OH11</strain>
    </source>
</reference>
<feature type="region of interest" description="Disordered" evidence="1">
    <location>
        <begin position="150"/>
        <end position="264"/>
    </location>
</feature>
<comment type="caution">
    <text evidence="4">The sequence shown here is derived from an EMBL/GenBank/DDBJ whole genome shotgun (WGS) entry which is preliminary data.</text>
</comment>
<organism evidence="4 5">
    <name type="scientific">Lysobacter enzymogenes</name>
    <dbReference type="NCBI Taxonomy" id="69"/>
    <lineage>
        <taxon>Bacteria</taxon>
        <taxon>Pseudomonadati</taxon>
        <taxon>Pseudomonadota</taxon>
        <taxon>Gammaproteobacteria</taxon>
        <taxon>Lysobacterales</taxon>
        <taxon>Lysobacteraceae</taxon>
        <taxon>Lysobacter</taxon>
    </lineage>
</organism>
<keyword evidence="2" id="KW-0812">Transmembrane</keyword>
<evidence type="ECO:0000313" key="5">
    <source>
        <dbReference type="Proteomes" id="UP000275910"/>
    </source>
</evidence>
<feature type="compositionally biased region" description="Basic residues" evidence="1">
    <location>
        <begin position="219"/>
        <end position="232"/>
    </location>
</feature>
<keyword evidence="2" id="KW-1133">Transmembrane helix</keyword>
<gene>
    <name evidence="4" type="ORF">D9T17_11290</name>
</gene>
<feature type="compositionally biased region" description="Basic and acidic residues" evidence="1">
    <location>
        <begin position="93"/>
        <end position="105"/>
    </location>
</feature>
<dbReference type="EMBL" id="RCTY01000024">
    <property type="protein sequence ID" value="ROU07117.1"/>
    <property type="molecule type" value="Genomic_DNA"/>
</dbReference>
<evidence type="ECO:0000256" key="1">
    <source>
        <dbReference type="SAM" id="MobiDB-lite"/>
    </source>
</evidence>
<feature type="region of interest" description="Disordered" evidence="1">
    <location>
        <begin position="90"/>
        <end position="117"/>
    </location>
</feature>
<feature type="domain" description="Glycosyl transferase family 51" evidence="3">
    <location>
        <begin position="383"/>
        <end position="472"/>
    </location>
</feature>
<evidence type="ECO:0000256" key="2">
    <source>
        <dbReference type="SAM" id="Phobius"/>
    </source>
</evidence>
<feature type="compositionally biased region" description="Low complexity" evidence="1">
    <location>
        <begin position="176"/>
        <end position="188"/>
    </location>
</feature>
<dbReference type="InterPro" id="IPR036950">
    <property type="entry name" value="PBP_transglycosylase"/>
</dbReference>
<proteinExistence type="predicted"/>
<dbReference type="Pfam" id="PF00912">
    <property type="entry name" value="Transgly"/>
    <property type="match status" value="1"/>
</dbReference>
<dbReference type="AlphaFoldDB" id="A0A3N2RI14"/>
<dbReference type="InterPro" id="IPR001264">
    <property type="entry name" value="Glyco_trans_51"/>
</dbReference>
<feature type="compositionally biased region" description="Basic residues" evidence="1">
    <location>
        <begin position="165"/>
        <end position="175"/>
    </location>
</feature>
<dbReference type="Proteomes" id="UP000275910">
    <property type="component" value="Unassembled WGS sequence"/>
</dbReference>
<keyword evidence="2" id="KW-0472">Membrane</keyword>
<evidence type="ECO:0000259" key="3">
    <source>
        <dbReference type="Pfam" id="PF00912"/>
    </source>
</evidence>
<dbReference type="InterPro" id="IPR023346">
    <property type="entry name" value="Lysozyme-like_dom_sf"/>
</dbReference>
<dbReference type="Gene3D" id="1.10.3810.10">
    <property type="entry name" value="Biosynthetic peptidoglycan transglycosylase-like"/>
    <property type="match status" value="1"/>
</dbReference>
<feature type="transmembrane region" description="Helical" evidence="2">
    <location>
        <begin position="270"/>
        <end position="294"/>
    </location>
</feature>